<keyword evidence="3" id="KW-1185">Reference proteome</keyword>
<dbReference type="InterPro" id="IPR015797">
    <property type="entry name" value="NUDIX_hydrolase-like_dom_sf"/>
</dbReference>
<dbReference type="AlphaFoldDB" id="A0A7W7W5M0"/>
<gene>
    <name evidence="2" type="ORF">F4561_006261</name>
</gene>
<dbReference type="SUPFAM" id="SSF55811">
    <property type="entry name" value="Nudix"/>
    <property type="match status" value="1"/>
</dbReference>
<reference evidence="2 3" key="1">
    <citation type="submission" date="2020-08" db="EMBL/GenBank/DDBJ databases">
        <title>Sequencing the genomes of 1000 actinobacteria strains.</title>
        <authorList>
            <person name="Klenk H.-P."/>
        </authorList>
    </citation>
    <scope>NUCLEOTIDE SEQUENCE [LARGE SCALE GENOMIC DNA]</scope>
    <source>
        <strain evidence="2 3">DSM 102030</strain>
    </source>
</reference>
<dbReference type="Proteomes" id="UP000523007">
    <property type="component" value="Unassembled WGS sequence"/>
</dbReference>
<accession>A0A7W7W5M0</accession>
<evidence type="ECO:0000313" key="3">
    <source>
        <dbReference type="Proteomes" id="UP000523007"/>
    </source>
</evidence>
<dbReference type="EMBL" id="JACHJT010000002">
    <property type="protein sequence ID" value="MBB4935367.1"/>
    <property type="molecule type" value="Genomic_DNA"/>
</dbReference>
<dbReference type="Pfam" id="PF00293">
    <property type="entry name" value="NUDIX"/>
    <property type="match status" value="1"/>
</dbReference>
<dbReference type="PROSITE" id="PS51462">
    <property type="entry name" value="NUDIX"/>
    <property type="match status" value="1"/>
</dbReference>
<name>A0A7W7W5M0_9ACTN</name>
<evidence type="ECO:0000259" key="1">
    <source>
        <dbReference type="PROSITE" id="PS51462"/>
    </source>
</evidence>
<feature type="domain" description="Nudix hydrolase" evidence="1">
    <location>
        <begin position="49"/>
        <end position="174"/>
    </location>
</feature>
<dbReference type="RefSeq" id="WP_184585107.1">
    <property type="nucleotide sequence ID" value="NZ_JACHJT010000002.1"/>
</dbReference>
<dbReference type="InterPro" id="IPR000086">
    <property type="entry name" value="NUDIX_hydrolase_dom"/>
</dbReference>
<evidence type="ECO:0000313" key="2">
    <source>
        <dbReference type="EMBL" id="MBB4935367.1"/>
    </source>
</evidence>
<comment type="caution">
    <text evidence="2">The sequence shown here is derived from an EMBL/GenBank/DDBJ whole genome shotgun (WGS) entry which is preliminary data.</text>
</comment>
<sequence length="187" mass="21238">MAVNHSEIRDVLFHYLEHYRYPPEANQLIRLVRALDEGHDVTSPAEYRIGHLTIGAVVIDQDRRVLLVRHTNPDRWLTPSGHLRPDDTSLVGASLRELEQQTAIPSRHIASSPDEQSAPFDIDAWRVPADPLSDVPEHVRFDFRYAHWVDEADVRPFIADSTRFSWLPADELHPCGLRSKLSAVGVG</sequence>
<proteinExistence type="predicted"/>
<protein>
    <submittedName>
        <fullName evidence="2">8-oxo-dGTP pyrophosphatase MutT (NUDIX family)</fullName>
    </submittedName>
</protein>
<organism evidence="2 3">
    <name type="scientific">Lipingzhangella halophila</name>
    <dbReference type="NCBI Taxonomy" id="1783352"/>
    <lineage>
        <taxon>Bacteria</taxon>
        <taxon>Bacillati</taxon>
        <taxon>Actinomycetota</taxon>
        <taxon>Actinomycetes</taxon>
        <taxon>Streptosporangiales</taxon>
        <taxon>Nocardiopsidaceae</taxon>
        <taxon>Lipingzhangella</taxon>
    </lineage>
</organism>
<dbReference type="Gene3D" id="3.90.79.10">
    <property type="entry name" value="Nucleoside Triphosphate Pyrophosphohydrolase"/>
    <property type="match status" value="1"/>
</dbReference>